<proteinExistence type="predicted"/>
<evidence type="ECO:0000313" key="2">
    <source>
        <dbReference type="EMBL" id="SKA92401.1"/>
    </source>
</evidence>
<feature type="transmembrane region" description="Helical" evidence="1">
    <location>
        <begin position="202"/>
        <end position="223"/>
    </location>
</feature>
<dbReference type="PANTHER" id="PTHR36434">
    <property type="entry name" value="MEMBRANE PROTEASE YUGP-RELATED"/>
    <property type="match status" value="1"/>
</dbReference>
<dbReference type="Pfam" id="PF04298">
    <property type="entry name" value="Zn_peptidase_2"/>
    <property type="match status" value="1"/>
</dbReference>
<keyword evidence="1" id="KW-1133">Transmembrane helix</keyword>
<dbReference type="PANTHER" id="PTHR36434:SF1">
    <property type="entry name" value="MEMBRANE PROTEASE YUGP-RELATED"/>
    <property type="match status" value="1"/>
</dbReference>
<protein>
    <recommendedName>
        <fullName evidence="4">Neutral zinc metallopeptidase</fullName>
    </recommendedName>
</protein>
<dbReference type="InterPro" id="IPR007395">
    <property type="entry name" value="Zn_peptidase_2"/>
</dbReference>
<sequence length="227" mass="25495">MYYGYDPTFIILIPALLLTFYAQSKIQRVFNKYLRVHSLRGISGAEAARRVLDRNGLYDIPVEVIPGRLTDHYDPSSKVLRLSRDVYYGDSIASIGVAAHEAGHAIQHNEKYIPITIRNSLVPVANLGSNLSWILVIIGIIIRWTNLIYLGIWLFSAVVLFQVITLPVEFNASSRALMQLEHTDILYENEIDGAKKVLNAAALTYVAAVFVAISQLLRLLLIARDRD</sequence>
<accession>A0A1T4XTM2</accession>
<dbReference type="OrthoDB" id="9784298at2"/>
<reference evidence="3" key="1">
    <citation type="submission" date="2017-02" db="EMBL/GenBank/DDBJ databases">
        <authorList>
            <person name="Varghese N."/>
            <person name="Submissions S."/>
        </authorList>
    </citation>
    <scope>NUCLEOTIDE SEQUENCE [LARGE SCALE GENOMIC DNA]</scope>
    <source>
        <strain evidence="3">USBA 833</strain>
    </source>
</reference>
<evidence type="ECO:0008006" key="4">
    <source>
        <dbReference type="Google" id="ProtNLM"/>
    </source>
</evidence>
<dbReference type="RefSeq" id="WP_078696803.1">
    <property type="nucleotide sequence ID" value="NZ_FUYH01000012.1"/>
</dbReference>
<feature type="transmembrane region" description="Helical" evidence="1">
    <location>
        <begin position="148"/>
        <end position="168"/>
    </location>
</feature>
<keyword evidence="1" id="KW-0812">Transmembrane</keyword>
<organism evidence="2 3">
    <name type="scientific">Caloramator quimbayensis</name>
    <dbReference type="NCBI Taxonomy" id="1147123"/>
    <lineage>
        <taxon>Bacteria</taxon>
        <taxon>Bacillati</taxon>
        <taxon>Bacillota</taxon>
        <taxon>Clostridia</taxon>
        <taxon>Eubacteriales</taxon>
        <taxon>Clostridiaceae</taxon>
        <taxon>Caloramator</taxon>
    </lineage>
</organism>
<keyword evidence="3" id="KW-1185">Reference proteome</keyword>
<gene>
    <name evidence="2" type="ORF">SAMN05443428_11254</name>
</gene>
<dbReference type="EMBL" id="FUYH01000012">
    <property type="protein sequence ID" value="SKA92401.1"/>
    <property type="molecule type" value="Genomic_DNA"/>
</dbReference>
<evidence type="ECO:0000313" key="3">
    <source>
        <dbReference type="Proteomes" id="UP000190105"/>
    </source>
</evidence>
<name>A0A1T4XTM2_9CLOT</name>
<evidence type="ECO:0000256" key="1">
    <source>
        <dbReference type="SAM" id="Phobius"/>
    </source>
</evidence>
<dbReference type="AlphaFoldDB" id="A0A1T4XTM2"/>
<feature type="transmembrane region" description="Helical" evidence="1">
    <location>
        <begin position="6"/>
        <end position="22"/>
    </location>
</feature>
<dbReference type="STRING" id="1147123.SAMN05443428_11254"/>
<keyword evidence="1" id="KW-0472">Membrane</keyword>
<dbReference type="Proteomes" id="UP000190105">
    <property type="component" value="Unassembled WGS sequence"/>
</dbReference>